<proteinExistence type="inferred from homology"/>
<dbReference type="InterPro" id="IPR005119">
    <property type="entry name" value="LysR_subst-bd"/>
</dbReference>
<dbReference type="InterPro" id="IPR036388">
    <property type="entry name" value="WH-like_DNA-bd_sf"/>
</dbReference>
<accession>A0A2R5ELN4</accession>
<dbReference type="RefSeq" id="WP_108992510.1">
    <property type="nucleotide sequence ID" value="NZ_BDQX01000098.1"/>
</dbReference>
<dbReference type="Gene3D" id="3.40.190.290">
    <property type="match status" value="1"/>
</dbReference>
<dbReference type="InterPro" id="IPR036390">
    <property type="entry name" value="WH_DNA-bd_sf"/>
</dbReference>
<dbReference type="SUPFAM" id="SSF46785">
    <property type="entry name" value="Winged helix' DNA-binding domain"/>
    <property type="match status" value="1"/>
</dbReference>
<reference evidence="6 7" key="1">
    <citation type="submission" date="2017-08" db="EMBL/GenBank/DDBJ databases">
        <title>Substantial Increase in Enzyme Production by Combined Drug-Resistance Mutations in Paenibacillus agaridevorans.</title>
        <authorList>
            <person name="Tanaka Y."/>
            <person name="Funane K."/>
            <person name="Hosaka T."/>
            <person name="Shiwa Y."/>
            <person name="Fujita N."/>
            <person name="Miyazaki T."/>
            <person name="Yoshikawa H."/>
            <person name="Murakami K."/>
            <person name="Kasahara K."/>
            <person name="Inaoka T."/>
            <person name="Hiraga Y."/>
            <person name="Ochi K."/>
        </authorList>
    </citation>
    <scope>NUCLEOTIDE SEQUENCE [LARGE SCALE GENOMIC DNA]</scope>
    <source>
        <strain evidence="6 7">T-3040</strain>
    </source>
</reference>
<keyword evidence="7" id="KW-1185">Reference proteome</keyword>
<evidence type="ECO:0000256" key="2">
    <source>
        <dbReference type="ARBA" id="ARBA00023015"/>
    </source>
</evidence>
<dbReference type="PANTHER" id="PTHR30126">
    <property type="entry name" value="HTH-TYPE TRANSCRIPTIONAL REGULATOR"/>
    <property type="match status" value="1"/>
</dbReference>
<sequence length="283" mass="31938">MELSDLRIFQAIAEEGSISGAAERLDYVQSNVTARLRRLEDELGVLLFYRRPKGVQITEKGALFRKYVDSILQMADESIKILQDHGKPSGSLKIGVVETVTCGNFMNLIASYQSRYEQVSLSLETGNPLELMEKVRNFELDAAFVTGELTKTNLVTDYLLTDEIVLLSGRTFDVSALIEQKWAISPRGCPFRMKLEQWLKDEGVALKNFIEISSLETILSSVKAGLTSTILPKSVLKGPYEDLNVYPIPEAYRFIETGLIRRREKYLDYAYKAFADLVNEEGL</sequence>
<dbReference type="Proteomes" id="UP000245202">
    <property type="component" value="Unassembled WGS sequence"/>
</dbReference>
<keyword evidence="2" id="KW-0805">Transcription regulation</keyword>
<dbReference type="SUPFAM" id="SSF53850">
    <property type="entry name" value="Periplasmic binding protein-like II"/>
    <property type="match status" value="1"/>
</dbReference>
<dbReference type="InterPro" id="IPR000847">
    <property type="entry name" value="LysR_HTH_N"/>
</dbReference>
<dbReference type="GO" id="GO:0000976">
    <property type="term" value="F:transcription cis-regulatory region binding"/>
    <property type="evidence" value="ECO:0007669"/>
    <property type="project" value="TreeGrafter"/>
</dbReference>
<evidence type="ECO:0000313" key="6">
    <source>
        <dbReference type="EMBL" id="GBG07457.1"/>
    </source>
</evidence>
<dbReference type="EMBL" id="BDQX01000098">
    <property type="protein sequence ID" value="GBG07457.1"/>
    <property type="molecule type" value="Genomic_DNA"/>
</dbReference>
<dbReference type="AlphaFoldDB" id="A0A2R5ELN4"/>
<keyword evidence="3" id="KW-0238">DNA-binding</keyword>
<feature type="domain" description="HTH lysR-type" evidence="5">
    <location>
        <begin position="1"/>
        <end position="58"/>
    </location>
</feature>
<evidence type="ECO:0000256" key="4">
    <source>
        <dbReference type="ARBA" id="ARBA00023163"/>
    </source>
</evidence>
<dbReference type="PRINTS" id="PR00039">
    <property type="entry name" value="HTHLYSR"/>
</dbReference>
<organism evidence="6 7">
    <name type="scientific">Paenibacillus agaridevorans</name>
    <dbReference type="NCBI Taxonomy" id="171404"/>
    <lineage>
        <taxon>Bacteria</taxon>
        <taxon>Bacillati</taxon>
        <taxon>Bacillota</taxon>
        <taxon>Bacilli</taxon>
        <taxon>Bacillales</taxon>
        <taxon>Paenibacillaceae</taxon>
        <taxon>Paenibacillus</taxon>
    </lineage>
</organism>
<dbReference type="Pfam" id="PF03466">
    <property type="entry name" value="LysR_substrate"/>
    <property type="match status" value="1"/>
</dbReference>
<dbReference type="PROSITE" id="PS50931">
    <property type="entry name" value="HTH_LYSR"/>
    <property type="match status" value="1"/>
</dbReference>
<gene>
    <name evidence="6" type="ORF">PAT3040_02008</name>
</gene>
<keyword evidence="4" id="KW-0804">Transcription</keyword>
<dbReference type="PANTHER" id="PTHR30126:SF40">
    <property type="entry name" value="HTH-TYPE TRANSCRIPTIONAL REGULATOR GLTR"/>
    <property type="match status" value="1"/>
</dbReference>
<evidence type="ECO:0000259" key="5">
    <source>
        <dbReference type="PROSITE" id="PS50931"/>
    </source>
</evidence>
<evidence type="ECO:0000256" key="1">
    <source>
        <dbReference type="ARBA" id="ARBA00009437"/>
    </source>
</evidence>
<protein>
    <submittedName>
        <fullName evidence="6">Transcriptional regulator</fullName>
    </submittedName>
</protein>
<evidence type="ECO:0000313" key="7">
    <source>
        <dbReference type="Proteomes" id="UP000245202"/>
    </source>
</evidence>
<name>A0A2R5ELN4_9BACL</name>
<dbReference type="Pfam" id="PF00126">
    <property type="entry name" value="HTH_1"/>
    <property type="match status" value="1"/>
</dbReference>
<dbReference type="GO" id="GO:0003700">
    <property type="term" value="F:DNA-binding transcription factor activity"/>
    <property type="evidence" value="ECO:0007669"/>
    <property type="project" value="InterPro"/>
</dbReference>
<dbReference type="Gene3D" id="1.10.10.10">
    <property type="entry name" value="Winged helix-like DNA-binding domain superfamily/Winged helix DNA-binding domain"/>
    <property type="match status" value="1"/>
</dbReference>
<comment type="similarity">
    <text evidence="1">Belongs to the LysR transcriptional regulatory family.</text>
</comment>
<evidence type="ECO:0000256" key="3">
    <source>
        <dbReference type="ARBA" id="ARBA00023125"/>
    </source>
</evidence>
<dbReference type="FunFam" id="1.10.10.10:FF:000001">
    <property type="entry name" value="LysR family transcriptional regulator"/>
    <property type="match status" value="1"/>
</dbReference>
<comment type="caution">
    <text evidence="6">The sequence shown here is derived from an EMBL/GenBank/DDBJ whole genome shotgun (WGS) entry which is preliminary data.</text>
</comment>